<sequence length="125" mass="13867">LSPSRLASGPGSTAGPNATRWLHPIPLTTTPPPPSPSHSPSRLPFPSLFLSTPLPRPHLFYLPPPRFNLTQSPLGPFFLASSRFLFLGCRLHTTYWHTHPPGLGLEWGYTTLFKPRNLALHRQCA</sequence>
<dbReference type="Proteomes" id="UP000054032">
    <property type="component" value="Unassembled WGS sequence"/>
</dbReference>
<evidence type="ECO:0000313" key="3">
    <source>
        <dbReference type="Proteomes" id="UP000054032"/>
    </source>
</evidence>
<accession>W6ZHA3</accession>
<keyword evidence="3" id="KW-1185">Reference proteome</keyword>
<gene>
    <name evidence="2" type="ORF">COCMIDRAFT_79346</name>
</gene>
<evidence type="ECO:0000313" key="2">
    <source>
        <dbReference type="EMBL" id="EUC51242.1"/>
    </source>
</evidence>
<feature type="non-terminal residue" evidence="2">
    <location>
        <position position="1"/>
    </location>
</feature>
<feature type="region of interest" description="Disordered" evidence="1">
    <location>
        <begin position="1"/>
        <end position="42"/>
    </location>
</feature>
<dbReference type="RefSeq" id="XP_007682187.1">
    <property type="nucleotide sequence ID" value="XM_007683997.1"/>
</dbReference>
<reference evidence="2 3" key="1">
    <citation type="journal article" date="2013" name="PLoS Genet.">
        <title>Comparative genome structure, secondary metabolite, and effector coding capacity across Cochliobolus pathogens.</title>
        <authorList>
            <person name="Condon B.J."/>
            <person name="Leng Y."/>
            <person name="Wu D."/>
            <person name="Bushley K.E."/>
            <person name="Ohm R.A."/>
            <person name="Otillar R."/>
            <person name="Martin J."/>
            <person name="Schackwitz W."/>
            <person name="Grimwood J."/>
            <person name="MohdZainudin N."/>
            <person name="Xue C."/>
            <person name="Wang R."/>
            <person name="Manning V.A."/>
            <person name="Dhillon B."/>
            <person name="Tu Z.J."/>
            <person name="Steffenson B.J."/>
            <person name="Salamov A."/>
            <person name="Sun H."/>
            <person name="Lowry S."/>
            <person name="LaButti K."/>
            <person name="Han J."/>
            <person name="Copeland A."/>
            <person name="Lindquist E."/>
            <person name="Barry K."/>
            <person name="Schmutz J."/>
            <person name="Baker S.E."/>
            <person name="Ciuffetti L.M."/>
            <person name="Grigoriev I.V."/>
            <person name="Zhong S."/>
            <person name="Turgeon B.G."/>
        </authorList>
    </citation>
    <scope>NUCLEOTIDE SEQUENCE [LARGE SCALE GENOMIC DNA]</scope>
    <source>
        <strain evidence="2 3">ATCC 44560</strain>
    </source>
</reference>
<dbReference type="AlphaFoldDB" id="W6ZHA3"/>
<dbReference type="HOGENOM" id="CLU_1997905_0_0_1"/>
<organism evidence="2 3">
    <name type="scientific">Bipolaris oryzae ATCC 44560</name>
    <dbReference type="NCBI Taxonomy" id="930090"/>
    <lineage>
        <taxon>Eukaryota</taxon>
        <taxon>Fungi</taxon>
        <taxon>Dikarya</taxon>
        <taxon>Ascomycota</taxon>
        <taxon>Pezizomycotina</taxon>
        <taxon>Dothideomycetes</taxon>
        <taxon>Pleosporomycetidae</taxon>
        <taxon>Pleosporales</taxon>
        <taxon>Pleosporineae</taxon>
        <taxon>Pleosporaceae</taxon>
        <taxon>Bipolaris</taxon>
    </lineage>
</organism>
<feature type="compositionally biased region" description="Polar residues" evidence="1">
    <location>
        <begin position="1"/>
        <end position="16"/>
    </location>
</feature>
<dbReference type="KEGG" id="bor:COCMIDRAFT_79346"/>
<dbReference type="GeneID" id="19125458"/>
<dbReference type="EMBL" id="KI963918">
    <property type="protein sequence ID" value="EUC51242.1"/>
    <property type="molecule type" value="Genomic_DNA"/>
</dbReference>
<protein>
    <submittedName>
        <fullName evidence="2">Uncharacterized protein</fullName>
    </submittedName>
</protein>
<proteinExistence type="predicted"/>
<name>W6ZHA3_COCMI</name>
<evidence type="ECO:0000256" key="1">
    <source>
        <dbReference type="SAM" id="MobiDB-lite"/>
    </source>
</evidence>